<dbReference type="InterPro" id="IPR050832">
    <property type="entry name" value="Bact_Acetyltransf"/>
</dbReference>
<organism evidence="4 5">
    <name type="scientific">Micromonospora pattaloongensis</name>
    <dbReference type="NCBI Taxonomy" id="405436"/>
    <lineage>
        <taxon>Bacteria</taxon>
        <taxon>Bacillati</taxon>
        <taxon>Actinomycetota</taxon>
        <taxon>Actinomycetes</taxon>
        <taxon>Micromonosporales</taxon>
        <taxon>Micromonosporaceae</taxon>
        <taxon>Micromonospora</taxon>
    </lineage>
</organism>
<gene>
    <name evidence="4" type="ORF">SAMN05444365_103282</name>
</gene>
<dbReference type="STRING" id="405436.SAMN05444365_103282"/>
<dbReference type="PROSITE" id="PS51186">
    <property type="entry name" value="GNAT"/>
    <property type="match status" value="1"/>
</dbReference>
<dbReference type="InterPro" id="IPR000182">
    <property type="entry name" value="GNAT_dom"/>
</dbReference>
<proteinExistence type="predicted"/>
<evidence type="ECO:0000313" key="5">
    <source>
        <dbReference type="Proteomes" id="UP000242415"/>
    </source>
</evidence>
<evidence type="ECO:0000259" key="3">
    <source>
        <dbReference type="PROSITE" id="PS51186"/>
    </source>
</evidence>
<accession>A0A1H3MAZ2</accession>
<dbReference type="OrthoDB" id="5243635at2"/>
<dbReference type="CDD" id="cd04301">
    <property type="entry name" value="NAT_SF"/>
    <property type="match status" value="1"/>
</dbReference>
<protein>
    <submittedName>
        <fullName evidence="4">L-amino acid N-acyltransferase YncA</fullName>
    </submittedName>
</protein>
<keyword evidence="2 4" id="KW-0012">Acyltransferase</keyword>
<dbReference type="InterPro" id="IPR016181">
    <property type="entry name" value="Acyl_CoA_acyltransferase"/>
</dbReference>
<dbReference type="RefSeq" id="WP_091555174.1">
    <property type="nucleotide sequence ID" value="NZ_FNPH01000003.1"/>
</dbReference>
<dbReference type="SUPFAM" id="SSF55729">
    <property type="entry name" value="Acyl-CoA N-acyltransferases (Nat)"/>
    <property type="match status" value="1"/>
</dbReference>
<evidence type="ECO:0000256" key="1">
    <source>
        <dbReference type="ARBA" id="ARBA00022679"/>
    </source>
</evidence>
<reference evidence="5" key="1">
    <citation type="submission" date="2016-10" db="EMBL/GenBank/DDBJ databases">
        <authorList>
            <person name="Varghese N."/>
            <person name="Submissions S."/>
        </authorList>
    </citation>
    <scope>NUCLEOTIDE SEQUENCE [LARGE SCALE GENOMIC DNA]</scope>
    <source>
        <strain evidence="5">DSM 45245</strain>
    </source>
</reference>
<dbReference type="Proteomes" id="UP000242415">
    <property type="component" value="Unassembled WGS sequence"/>
</dbReference>
<evidence type="ECO:0000256" key="2">
    <source>
        <dbReference type="ARBA" id="ARBA00023315"/>
    </source>
</evidence>
<dbReference type="EMBL" id="FNPH01000003">
    <property type="protein sequence ID" value="SDY73175.1"/>
    <property type="molecule type" value="Genomic_DNA"/>
</dbReference>
<evidence type="ECO:0000313" key="4">
    <source>
        <dbReference type="EMBL" id="SDY73175.1"/>
    </source>
</evidence>
<keyword evidence="1 4" id="KW-0808">Transferase</keyword>
<sequence length="169" mass="18837">MSVFLRRATADDLAAVGALHHRSRVDAYRDIVPADALAAVPPGAMGAWWIERWSWERHSHVLTVAERDGALAGFTYVGPYEQDEPGLGELYAIHLDPDEVGRGVGRLLMIDALATLRERGWSRAALWVLAGNTRARRFYERGGWVADGVERDDRIGAAVTRMVRYSRPL</sequence>
<name>A0A1H3MAZ2_9ACTN</name>
<dbReference type="GO" id="GO:0016747">
    <property type="term" value="F:acyltransferase activity, transferring groups other than amino-acyl groups"/>
    <property type="evidence" value="ECO:0007669"/>
    <property type="project" value="InterPro"/>
</dbReference>
<dbReference type="Gene3D" id="3.40.630.30">
    <property type="match status" value="1"/>
</dbReference>
<dbReference type="PANTHER" id="PTHR43877">
    <property type="entry name" value="AMINOALKYLPHOSPHONATE N-ACETYLTRANSFERASE-RELATED-RELATED"/>
    <property type="match status" value="1"/>
</dbReference>
<feature type="domain" description="N-acetyltransferase" evidence="3">
    <location>
        <begin position="3"/>
        <end position="169"/>
    </location>
</feature>
<keyword evidence="5" id="KW-1185">Reference proteome</keyword>
<dbReference type="Pfam" id="PF00583">
    <property type="entry name" value="Acetyltransf_1"/>
    <property type="match status" value="1"/>
</dbReference>
<dbReference type="AlphaFoldDB" id="A0A1H3MAZ2"/>